<evidence type="ECO:0000313" key="1">
    <source>
        <dbReference type="EMBL" id="RZS47583.1"/>
    </source>
</evidence>
<dbReference type="EMBL" id="SGWV01000012">
    <property type="protein sequence ID" value="RZS47583.1"/>
    <property type="molecule type" value="Genomic_DNA"/>
</dbReference>
<proteinExistence type="predicted"/>
<accession>A0A4V2EV61</accession>
<comment type="caution">
    <text evidence="1">The sequence shown here is derived from an EMBL/GenBank/DDBJ whole genome shotgun (WGS) entry which is preliminary data.</text>
</comment>
<keyword evidence="2" id="KW-1185">Reference proteome</keyword>
<name>A0A4V2EV61_9BURK</name>
<dbReference type="SUPFAM" id="SSF48452">
    <property type="entry name" value="TPR-like"/>
    <property type="match status" value="1"/>
</dbReference>
<dbReference type="AlphaFoldDB" id="A0A4V2EV61"/>
<evidence type="ECO:0000313" key="2">
    <source>
        <dbReference type="Proteomes" id="UP000293433"/>
    </source>
</evidence>
<dbReference type="InterPro" id="IPR011990">
    <property type="entry name" value="TPR-like_helical_dom_sf"/>
</dbReference>
<dbReference type="OrthoDB" id="9151034at2"/>
<sequence length="461" mass="49019">MALITLVVAQLPAQDLGWLKDLPPHCRVVVHDHRDGASATDAAEALPEGSQRLVMTGSRGGLMGSFLAHVLDPALDPGEQHTVFCDGDALRHAPALLQLLEDPQRWADVQPLSIGAAVPTALVERDARDWIGALPVRPERYSLSTLAPLGWHDPAAEALASHYRSSHELPVGAPVMAHFLALAGLDALADAAAQSDIGVLAHGGVFAVRGPRLAALRAQPGDALQRLGLLCRADPQLRQLAERAVLHLCGLPMVRLDALVRPVEALTPSSLGMARVVASIDALLARAENPGAERPESVVLAPVLVATDTEPGLDPRGEHREAVRAQVREALAAGRPQDALALLLQATLADPSEVDLLGDAATLCFHRGDLAQAVPLARRALLRDPGHAESQFALAMSLAALGERIEAMVLFDDLMHADSAREFRGAHPDLTAVAAQQSHHLHQLDLQRRTQTRPVALALHD</sequence>
<reference evidence="1 2" key="1">
    <citation type="submission" date="2019-02" db="EMBL/GenBank/DDBJ databases">
        <title>Genomic Encyclopedia of Type Strains, Phase IV (KMG-IV): sequencing the most valuable type-strain genomes for metagenomic binning, comparative biology and taxonomic classification.</title>
        <authorList>
            <person name="Goeker M."/>
        </authorList>
    </citation>
    <scope>NUCLEOTIDE SEQUENCE [LARGE SCALE GENOMIC DNA]</scope>
    <source>
        <strain evidence="1 2">DSM 10617</strain>
    </source>
</reference>
<dbReference type="Gene3D" id="1.25.40.10">
    <property type="entry name" value="Tetratricopeptide repeat domain"/>
    <property type="match status" value="1"/>
</dbReference>
<organism evidence="1 2">
    <name type="scientific">Sphaerotilus mobilis</name>
    <dbReference type="NCBI Taxonomy" id="47994"/>
    <lineage>
        <taxon>Bacteria</taxon>
        <taxon>Pseudomonadati</taxon>
        <taxon>Pseudomonadota</taxon>
        <taxon>Betaproteobacteria</taxon>
        <taxon>Burkholderiales</taxon>
        <taxon>Sphaerotilaceae</taxon>
        <taxon>Sphaerotilus</taxon>
    </lineage>
</organism>
<dbReference type="Proteomes" id="UP000293433">
    <property type="component" value="Unassembled WGS sequence"/>
</dbReference>
<dbReference type="RefSeq" id="WP_130483596.1">
    <property type="nucleotide sequence ID" value="NZ_SGWV01000012.1"/>
</dbReference>
<gene>
    <name evidence="1" type="ORF">EV685_3793</name>
</gene>
<protein>
    <submittedName>
        <fullName evidence="1">Uncharacterized protein</fullName>
    </submittedName>
</protein>